<keyword evidence="3" id="KW-0378">Hydrolase</keyword>
<evidence type="ECO:0000313" key="3">
    <source>
        <dbReference type="EMBL" id="QIB32771.1"/>
    </source>
</evidence>
<keyword evidence="3" id="KW-0645">Protease</keyword>
<dbReference type="InterPro" id="IPR029149">
    <property type="entry name" value="Creatin/AminoP/Spt16_N"/>
</dbReference>
<keyword evidence="4" id="KW-1185">Reference proteome</keyword>
<name>A0A6P1YJC3_9HYPH</name>
<proteinExistence type="predicted"/>
<dbReference type="Pfam" id="PF00557">
    <property type="entry name" value="Peptidase_M24"/>
    <property type="match status" value="1"/>
</dbReference>
<sequence length="385" mass="41970">MTLHFTAPEFARRKERLLTQIAAHRLDGLLMFQQESMYWLTGYDTFGFCFFQGLWLGADGRLALLTRSADMRQAQHTSLIEDIRVWTDRADASPQSQLRDMVASLGGAGGRIGVEYESYGLTAANGRKLDAAFDGFATLEDASGLVDRLRAVKSAAEIIYVREAAKLALAARDAAIETIGDGVDEGEVLAAMQGAVFKGGGDYPGNEFIIGSGRDALLCRYKSGRRRLDSEDQITLEWAGAYRHYHAAMMETVVVGPPRGRHLELFAAARQAMEACAHAITPGRTAGDVFTAHAHVMDGHGLAEHRLAACGYSLGAKFTPSWMDPPMFYAGNQWVLEEGMVMFAHMILMDSASETAMCLGRTFLVTVNGNECLTDAPLDLIVNSL</sequence>
<dbReference type="Pfam" id="PF01321">
    <property type="entry name" value="Creatinase_N"/>
    <property type="match status" value="1"/>
</dbReference>
<dbReference type="PANTHER" id="PTHR46112">
    <property type="entry name" value="AMINOPEPTIDASE"/>
    <property type="match status" value="1"/>
</dbReference>
<evidence type="ECO:0000313" key="4">
    <source>
        <dbReference type="Proteomes" id="UP000464751"/>
    </source>
</evidence>
<reference evidence="3 4" key="1">
    <citation type="submission" date="2020-02" db="EMBL/GenBank/DDBJ databases">
        <authorList>
            <person name="Li G."/>
        </authorList>
    </citation>
    <scope>NUCLEOTIDE SEQUENCE [LARGE SCALE GENOMIC DNA]</scope>
    <source>
        <strain evidence="3 4">DSM 102029</strain>
    </source>
</reference>
<dbReference type="InterPro" id="IPR000994">
    <property type="entry name" value="Pept_M24"/>
</dbReference>
<dbReference type="EMBL" id="CP048630">
    <property type="protein sequence ID" value="QIB32771.1"/>
    <property type="molecule type" value="Genomic_DNA"/>
</dbReference>
<dbReference type="InterPro" id="IPR036005">
    <property type="entry name" value="Creatinase/aminopeptidase-like"/>
</dbReference>
<dbReference type="PANTHER" id="PTHR46112:SF2">
    <property type="entry name" value="XAA-PRO AMINOPEPTIDASE P-RELATED"/>
    <property type="match status" value="1"/>
</dbReference>
<dbReference type="AlphaFoldDB" id="A0A6P1YJC3"/>
<protein>
    <submittedName>
        <fullName evidence="3">Aminopeptidase P family protein</fullName>
    </submittedName>
</protein>
<dbReference type="Gene3D" id="3.90.230.10">
    <property type="entry name" value="Creatinase/methionine aminopeptidase superfamily"/>
    <property type="match status" value="1"/>
</dbReference>
<dbReference type="SUPFAM" id="SSF53092">
    <property type="entry name" value="Creatinase/prolidase N-terminal domain"/>
    <property type="match status" value="1"/>
</dbReference>
<keyword evidence="3" id="KW-0031">Aminopeptidase</keyword>
<dbReference type="InterPro" id="IPR050659">
    <property type="entry name" value="Peptidase_M24B"/>
</dbReference>
<dbReference type="GO" id="GO:0004177">
    <property type="term" value="F:aminopeptidase activity"/>
    <property type="evidence" value="ECO:0007669"/>
    <property type="project" value="UniProtKB-KW"/>
</dbReference>
<dbReference type="RefSeq" id="WP_163073858.1">
    <property type="nucleotide sequence ID" value="NZ_CP048630.1"/>
</dbReference>
<gene>
    <name evidence="3" type="ORF">G3A50_02910</name>
</gene>
<dbReference type="CDD" id="cd01066">
    <property type="entry name" value="APP_MetAP"/>
    <property type="match status" value="1"/>
</dbReference>
<dbReference type="Proteomes" id="UP000464751">
    <property type="component" value="Chromosome"/>
</dbReference>
<feature type="domain" description="Creatinase N-terminal" evidence="2">
    <location>
        <begin position="13"/>
        <end position="152"/>
    </location>
</feature>
<evidence type="ECO:0000259" key="2">
    <source>
        <dbReference type="Pfam" id="PF01321"/>
    </source>
</evidence>
<dbReference type="KEGG" id="apra:G3A50_02910"/>
<accession>A0A6P1YJC3</accession>
<evidence type="ECO:0000259" key="1">
    <source>
        <dbReference type="Pfam" id="PF00557"/>
    </source>
</evidence>
<dbReference type="InterPro" id="IPR000587">
    <property type="entry name" value="Creatinase_N"/>
</dbReference>
<feature type="domain" description="Peptidase M24" evidence="1">
    <location>
        <begin position="161"/>
        <end position="365"/>
    </location>
</feature>
<dbReference type="Gene3D" id="3.40.350.10">
    <property type="entry name" value="Creatinase/prolidase N-terminal domain"/>
    <property type="match status" value="1"/>
</dbReference>
<dbReference type="SUPFAM" id="SSF55920">
    <property type="entry name" value="Creatinase/aminopeptidase"/>
    <property type="match status" value="1"/>
</dbReference>
<organism evidence="3 4">
    <name type="scientific">Ancylobacter pratisalsi</name>
    <dbReference type="NCBI Taxonomy" id="1745854"/>
    <lineage>
        <taxon>Bacteria</taxon>
        <taxon>Pseudomonadati</taxon>
        <taxon>Pseudomonadota</taxon>
        <taxon>Alphaproteobacteria</taxon>
        <taxon>Hyphomicrobiales</taxon>
        <taxon>Xanthobacteraceae</taxon>
        <taxon>Ancylobacter</taxon>
    </lineage>
</organism>